<feature type="region of interest" description="Disordered" evidence="1">
    <location>
        <begin position="9"/>
        <end position="54"/>
    </location>
</feature>
<dbReference type="SMART" id="SM00382">
    <property type="entry name" value="AAA"/>
    <property type="match status" value="1"/>
</dbReference>
<evidence type="ECO:0000256" key="1">
    <source>
        <dbReference type="SAM" id="MobiDB-lite"/>
    </source>
</evidence>
<feature type="domain" description="AAA+ ATPase" evidence="2">
    <location>
        <begin position="87"/>
        <end position="283"/>
    </location>
</feature>
<organism evidence="3 4">
    <name type="scientific">Pelomonas aquatica</name>
    <dbReference type="NCBI Taxonomy" id="431058"/>
    <lineage>
        <taxon>Bacteria</taxon>
        <taxon>Pseudomonadati</taxon>
        <taxon>Pseudomonadota</taxon>
        <taxon>Betaproteobacteria</taxon>
        <taxon>Burkholderiales</taxon>
        <taxon>Sphaerotilaceae</taxon>
        <taxon>Roseateles</taxon>
    </lineage>
</organism>
<gene>
    <name evidence="3" type="ORF">EXJ73_17670</name>
</gene>
<evidence type="ECO:0000259" key="2">
    <source>
        <dbReference type="SMART" id="SM00382"/>
    </source>
</evidence>
<keyword evidence="4" id="KW-1185">Reference proteome</keyword>
<name>A0A9X4LK91_9BURK</name>
<dbReference type="InterPro" id="IPR050764">
    <property type="entry name" value="CbbQ/NirQ/NorQ/GpvN"/>
</dbReference>
<dbReference type="AlphaFoldDB" id="A0A9X4LK91"/>
<comment type="caution">
    <text evidence="3">The sequence shown here is derived from an EMBL/GenBank/DDBJ whole genome shotgun (WGS) entry which is preliminary data.</text>
</comment>
<evidence type="ECO:0000313" key="3">
    <source>
        <dbReference type="EMBL" id="MDG0864294.1"/>
    </source>
</evidence>
<dbReference type="PANTHER" id="PTHR42759:SF1">
    <property type="entry name" value="MAGNESIUM-CHELATASE SUBUNIT CHLD"/>
    <property type="match status" value="1"/>
</dbReference>
<dbReference type="SUPFAM" id="SSF52540">
    <property type="entry name" value="P-loop containing nucleoside triphosphate hydrolases"/>
    <property type="match status" value="1"/>
</dbReference>
<accession>A0A9X4LK91</accession>
<protein>
    <submittedName>
        <fullName evidence="3">MoxR family ATPase</fullName>
    </submittedName>
</protein>
<dbReference type="InterPro" id="IPR011704">
    <property type="entry name" value="ATPase_dyneun-rel_AAA"/>
</dbReference>
<dbReference type="GO" id="GO:0005524">
    <property type="term" value="F:ATP binding"/>
    <property type="evidence" value="ECO:0007669"/>
    <property type="project" value="InterPro"/>
</dbReference>
<reference evidence="3" key="1">
    <citation type="submission" date="2019-02" db="EMBL/GenBank/DDBJ databases">
        <title>Draft genome of the type strain Pelomonas aquatica CCUG 52575T.</title>
        <authorList>
            <person name="Gomila M."/>
            <person name="Lalucat J."/>
        </authorList>
    </citation>
    <scope>NUCLEOTIDE SEQUENCE</scope>
    <source>
        <strain evidence="3">CCUG 52575</strain>
    </source>
</reference>
<dbReference type="Proteomes" id="UP001152766">
    <property type="component" value="Unassembled WGS sequence"/>
</dbReference>
<dbReference type="Pfam" id="PF07728">
    <property type="entry name" value="AAA_5"/>
    <property type="match status" value="1"/>
</dbReference>
<dbReference type="GO" id="GO:0016887">
    <property type="term" value="F:ATP hydrolysis activity"/>
    <property type="evidence" value="ECO:0007669"/>
    <property type="project" value="InterPro"/>
</dbReference>
<dbReference type="EMBL" id="SGUG01000030">
    <property type="protein sequence ID" value="MDG0864294.1"/>
    <property type="molecule type" value="Genomic_DNA"/>
</dbReference>
<sequence>MAVLVRFCGPADPSPSHRQRRPARFPSAADVRSCSPHTRCRHHPNVRPAVPDSAPDSSIDAIAAGLQAQAYLPSRELATAAFLALRLQRPLLLEGAPGTGKTAIAAALAAALGRSLIRLQCYEGLDLASAAYEWNYARQMLEIRLAQAQDHQRTADELFARRFLIERPLLQALTTTPAPVLLIDELDRADAPFEAFLLEFLADFQLSIPELGTLAAATPPLVVLTSNRSREVHDAVKRRCLYHWLDFPDAARELAIVRARLPGLDAALARQIVGFVQGMRRIDLYKLPGLAETLDWSRALVELNAVSLDPATVQSTLGVLLKYQDDIARVQGSEAARLLAELRTTARA</sequence>
<dbReference type="InterPro" id="IPR003593">
    <property type="entry name" value="AAA+_ATPase"/>
</dbReference>
<dbReference type="Gene3D" id="3.40.50.300">
    <property type="entry name" value="P-loop containing nucleotide triphosphate hydrolases"/>
    <property type="match status" value="1"/>
</dbReference>
<dbReference type="InterPro" id="IPR027417">
    <property type="entry name" value="P-loop_NTPase"/>
</dbReference>
<proteinExistence type="predicted"/>
<dbReference type="PANTHER" id="PTHR42759">
    <property type="entry name" value="MOXR FAMILY PROTEIN"/>
    <property type="match status" value="1"/>
</dbReference>
<evidence type="ECO:0000313" key="4">
    <source>
        <dbReference type="Proteomes" id="UP001152766"/>
    </source>
</evidence>